<dbReference type="CDD" id="cd00082">
    <property type="entry name" value="HisKA"/>
    <property type="match status" value="1"/>
</dbReference>
<dbReference type="InterPro" id="IPR036890">
    <property type="entry name" value="HATPase_C_sf"/>
</dbReference>
<dbReference type="CDD" id="cd00156">
    <property type="entry name" value="REC"/>
    <property type="match status" value="2"/>
</dbReference>
<accession>A0A1H3SB85</accession>
<evidence type="ECO:0000259" key="15">
    <source>
        <dbReference type="PROSITE" id="PS50110"/>
    </source>
</evidence>
<keyword evidence="13" id="KW-0812">Transmembrane</keyword>
<evidence type="ECO:0000256" key="9">
    <source>
        <dbReference type="ARBA" id="ARBA00058004"/>
    </source>
</evidence>
<gene>
    <name evidence="16" type="ORF">SAMN05421547_11933</name>
</gene>
<feature type="modified residue" description="4-aspartylphosphate" evidence="11">
    <location>
        <position position="1015"/>
    </location>
</feature>
<dbReference type="Pfam" id="PF00072">
    <property type="entry name" value="Response_reg"/>
    <property type="match status" value="3"/>
</dbReference>
<dbReference type="InterPro" id="IPR003594">
    <property type="entry name" value="HATPase_dom"/>
</dbReference>
<dbReference type="InterPro" id="IPR001789">
    <property type="entry name" value="Sig_transdc_resp-reg_receiver"/>
</dbReference>
<dbReference type="PRINTS" id="PR00344">
    <property type="entry name" value="BCTRLSENSOR"/>
</dbReference>
<keyword evidence="13" id="KW-0472">Membrane</keyword>
<evidence type="ECO:0000256" key="11">
    <source>
        <dbReference type="PROSITE-ProRule" id="PRU00169"/>
    </source>
</evidence>
<feature type="coiled-coil region" evidence="12">
    <location>
        <begin position="450"/>
        <end position="526"/>
    </location>
</feature>
<name>A0A1H3SB85_9BURK</name>
<dbReference type="InterPro" id="IPR036097">
    <property type="entry name" value="HisK_dim/P_sf"/>
</dbReference>
<keyword evidence="13" id="KW-1133">Transmembrane helix</keyword>
<dbReference type="CDD" id="cd19410">
    <property type="entry name" value="HK9-like_sensor"/>
    <property type="match status" value="1"/>
</dbReference>
<dbReference type="SMART" id="SM00448">
    <property type="entry name" value="REC"/>
    <property type="match status" value="3"/>
</dbReference>
<dbReference type="Gene3D" id="3.30.565.10">
    <property type="entry name" value="Histidine kinase-like ATPase, C-terminal domain"/>
    <property type="match status" value="1"/>
</dbReference>
<dbReference type="InterPro" id="IPR003661">
    <property type="entry name" value="HisK_dim/P_dom"/>
</dbReference>
<dbReference type="SUPFAM" id="SSF55781">
    <property type="entry name" value="GAF domain-like"/>
    <property type="match status" value="1"/>
</dbReference>
<dbReference type="PANTHER" id="PTHR45339">
    <property type="entry name" value="HYBRID SIGNAL TRANSDUCTION HISTIDINE KINASE J"/>
    <property type="match status" value="1"/>
</dbReference>
<evidence type="ECO:0000259" key="14">
    <source>
        <dbReference type="PROSITE" id="PS50109"/>
    </source>
</evidence>
<feature type="domain" description="Response regulatory" evidence="15">
    <location>
        <begin position="844"/>
        <end position="957"/>
    </location>
</feature>
<dbReference type="PROSITE" id="PS50109">
    <property type="entry name" value="HIS_KIN"/>
    <property type="match status" value="1"/>
</dbReference>
<dbReference type="Pfam" id="PF13185">
    <property type="entry name" value="GAF_2"/>
    <property type="match status" value="1"/>
</dbReference>
<evidence type="ECO:0000256" key="8">
    <source>
        <dbReference type="ARBA" id="ARBA00023026"/>
    </source>
</evidence>
<dbReference type="InterPro" id="IPR007891">
    <property type="entry name" value="CHASE3"/>
</dbReference>
<dbReference type="EC" id="2.7.13.3" evidence="2"/>
<comment type="catalytic activity">
    <reaction evidence="1">
        <text>ATP + protein L-histidine = ADP + protein N-phospho-L-histidine.</text>
        <dbReference type="EC" id="2.7.13.3"/>
    </reaction>
</comment>
<feature type="modified residue" description="4-aspartylphosphate" evidence="11">
    <location>
        <position position="1166"/>
    </location>
</feature>
<proteinExistence type="predicted"/>
<feature type="transmembrane region" description="Helical" evidence="13">
    <location>
        <begin position="81"/>
        <end position="104"/>
    </location>
</feature>
<dbReference type="FunFam" id="3.30.565.10:FF:000010">
    <property type="entry name" value="Sensor histidine kinase RcsC"/>
    <property type="match status" value="1"/>
</dbReference>
<evidence type="ECO:0000256" key="5">
    <source>
        <dbReference type="ARBA" id="ARBA00022729"/>
    </source>
</evidence>
<dbReference type="CDD" id="cd16922">
    <property type="entry name" value="HATPase_EvgS-ArcB-TorS-like"/>
    <property type="match status" value="1"/>
</dbReference>
<dbReference type="PROSITE" id="PS50110">
    <property type="entry name" value="RESPONSE_REGULATORY"/>
    <property type="match status" value="3"/>
</dbReference>
<dbReference type="InterPro" id="IPR011006">
    <property type="entry name" value="CheY-like_superfamily"/>
</dbReference>
<evidence type="ECO:0000256" key="1">
    <source>
        <dbReference type="ARBA" id="ARBA00000085"/>
    </source>
</evidence>
<dbReference type="InterPro" id="IPR004358">
    <property type="entry name" value="Sig_transdc_His_kin-like_C"/>
</dbReference>
<evidence type="ECO:0000256" key="2">
    <source>
        <dbReference type="ARBA" id="ARBA00012438"/>
    </source>
</evidence>
<evidence type="ECO:0000256" key="13">
    <source>
        <dbReference type="SAM" id="Phobius"/>
    </source>
</evidence>
<keyword evidence="5" id="KW-0732">Signal</keyword>
<dbReference type="SUPFAM" id="SSF52172">
    <property type="entry name" value="CheY-like"/>
    <property type="match status" value="3"/>
</dbReference>
<dbReference type="PANTHER" id="PTHR45339:SF1">
    <property type="entry name" value="HYBRID SIGNAL TRANSDUCTION HISTIDINE KINASE J"/>
    <property type="match status" value="1"/>
</dbReference>
<feature type="domain" description="Response regulatory" evidence="15">
    <location>
        <begin position="1112"/>
        <end position="1233"/>
    </location>
</feature>
<dbReference type="Pfam" id="PF00512">
    <property type="entry name" value="HisKA"/>
    <property type="match status" value="1"/>
</dbReference>
<evidence type="ECO:0000256" key="10">
    <source>
        <dbReference type="ARBA" id="ARBA00070152"/>
    </source>
</evidence>
<dbReference type="InterPro" id="IPR003018">
    <property type="entry name" value="GAF"/>
</dbReference>
<evidence type="ECO:0000256" key="7">
    <source>
        <dbReference type="ARBA" id="ARBA00023012"/>
    </source>
</evidence>
<keyword evidence="8" id="KW-0843">Virulence</keyword>
<dbReference type="SMART" id="SM00388">
    <property type="entry name" value="HisKA"/>
    <property type="match status" value="1"/>
</dbReference>
<dbReference type="GO" id="GO:0000155">
    <property type="term" value="F:phosphorelay sensor kinase activity"/>
    <property type="evidence" value="ECO:0007669"/>
    <property type="project" value="InterPro"/>
</dbReference>
<comment type="function">
    <text evidence="9">Member of the two-component regulatory system BvgS/BvgA. Phosphorylates BvgA via a four-step phosphorelay in response to environmental signals.</text>
</comment>
<keyword evidence="7" id="KW-0902">Two-component regulatory system</keyword>
<dbReference type="CDD" id="cd17546">
    <property type="entry name" value="REC_hyHK_CKI1_RcsC-like"/>
    <property type="match status" value="1"/>
</dbReference>
<dbReference type="Gene3D" id="3.30.450.40">
    <property type="match status" value="1"/>
</dbReference>
<evidence type="ECO:0000313" key="17">
    <source>
        <dbReference type="Proteomes" id="UP000183417"/>
    </source>
</evidence>
<feature type="domain" description="Response regulatory" evidence="15">
    <location>
        <begin position="966"/>
        <end position="1082"/>
    </location>
</feature>
<dbReference type="SMART" id="SM00065">
    <property type="entry name" value="GAF"/>
    <property type="match status" value="1"/>
</dbReference>
<dbReference type="SUPFAM" id="SSF55874">
    <property type="entry name" value="ATPase domain of HSP90 chaperone/DNA topoisomerase II/histidine kinase"/>
    <property type="match status" value="1"/>
</dbReference>
<dbReference type="InterPro" id="IPR029016">
    <property type="entry name" value="GAF-like_dom_sf"/>
</dbReference>
<dbReference type="EMBL" id="FNPE01000019">
    <property type="protein sequence ID" value="SDZ34967.1"/>
    <property type="molecule type" value="Genomic_DNA"/>
</dbReference>
<reference evidence="16 17" key="1">
    <citation type="submission" date="2016-10" db="EMBL/GenBank/DDBJ databases">
        <authorList>
            <person name="de Groot N.N."/>
        </authorList>
    </citation>
    <scope>NUCLEOTIDE SEQUENCE [LARGE SCALE GENOMIC DNA]</scope>
    <source>
        <strain evidence="16 17">LMG 24775</strain>
    </source>
</reference>
<dbReference type="SUPFAM" id="SSF47384">
    <property type="entry name" value="Homodimeric domain of signal transducing histidine kinase"/>
    <property type="match status" value="1"/>
</dbReference>
<dbReference type="Proteomes" id="UP000183417">
    <property type="component" value="Unassembled WGS sequence"/>
</dbReference>
<dbReference type="Pfam" id="PF02518">
    <property type="entry name" value="HATPase_c"/>
    <property type="match status" value="1"/>
</dbReference>
<dbReference type="InterPro" id="IPR005467">
    <property type="entry name" value="His_kinase_dom"/>
</dbReference>
<feature type="domain" description="Histidine kinase" evidence="14">
    <location>
        <begin position="550"/>
        <end position="770"/>
    </location>
</feature>
<dbReference type="Gene3D" id="1.10.287.130">
    <property type="match status" value="1"/>
</dbReference>
<keyword evidence="3 11" id="KW-0597">Phosphoprotein</keyword>
<evidence type="ECO:0000256" key="12">
    <source>
        <dbReference type="SAM" id="Coils"/>
    </source>
</evidence>
<dbReference type="Gene3D" id="3.40.50.2300">
    <property type="match status" value="3"/>
</dbReference>
<feature type="modified residue" description="4-aspartylphosphate" evidence="11">
    <location>
        <position position="893"/>
    </location>
</feature>
<keyword evidence="12" id="KW-0175">Coiled coil</keyword>
<dbReference type="Pfam" id="PF05227">
    <property type="entry name" value="CHASE3"/>
    <property type="match status" value="1"/>
</dbReference>
<evidence type="ECO:0000256" key="3">
    <source>
        <dbReference type="ARBA" id="ARBA00022553"/>
    </source>
</evidence>
<keyword evidence="6 16" id="KW-0418">Kinase</keyword>
<protein>
    <recommendedName>
        <fullName evidence="10">Virulence sensor protein BvgS</fullName>
        <ecNumber evidence="2">2.7.13.3</ecNumber>
    </recommendedName>
</protein>
<evidence type="ECO:0000256" key="6">
    <source>
        <dbReference type="ARBA" id="ARBA00022777"/>
    </source>
</evidence>
<dbReference type="AlphaFoldDB" id="A0A1H3SB85"/>
<sequence length="1235" mass="135305">MGPGKWADARSGVPEGEYRAMLTAAMAPAGVARRRNQRKLRHSAAEGCAKRLQSLADFPVPSCQKLHCMPRSSRNQSTQRFAIPWTLVAGFGAAALATLVIAFVNFRASETRGQAVVAMDRTTLAMRQLSQLNASLKDAETGQRGFLLTGDPAYLQPYQQARDVLMQQLEALKARTSNDSDQHRLLAQIEEISAQKLRELQETIDLRKSGDLDAAMALVRLDVGKNAMDRLRELIDDLYTHQTRELAQRRQLWVEASTTSTYYSWGGSLILLGLILASAALTVREYRVKARQSWVTSGLSGLGQQLQGDHRLEDLGQKALEYLANYLRADVGAGYVVDCADGGLRLFGGYALPRERLQQKLLPGEGLAGQAAASRKLLHVSDVPAQHLQISSGTGQSSPLQLMLVPAMENGEVFAVIELGFLRPVGEAERSLLERASESLAVAIRSGLDRSRLETLLEETRRQSEELQAQQEELRVSNEELEQQSRILQESQTQMEHQQTELEQTNAHLEEQTQQLEYQREQLLRAQGALTDKARELELASQYKSEFLANMSHELRTPLNSTLILAKLLADNRPGNLQAEQIKYAQTIHAAGSDLLALINDILDLSKIEAGQVTVVAEPVTIATALQTLMEPLRPIAREKGLELSWTVDPGVPATMQTDPMRLAQVLKNLLSNALKFTAKGSVGLQVSCAPQGMLSFAVRDTGIGIAEQQQQFIFDAFRQADGSTHRKFGGTGLGLSISRDLAGLLGGTLTVSSTPGQGSVFTLTVPVSLESAESGPATAATAAPQPQPQGLREALAASSVPVLATANVAPAAPAFAPPMSPAMAPAASAATDALRKRGQSGRRILVIEDDLRFADILSELAREMDFECDVANTASDGLSMAADNQPNAIVLDINLPDFSGLGVLDQLKRNPATRHIPVHVVSVADYSQEAMGRGAVGYALKPVKREELVHALQRLEAKFTQDLRRVLVVEDDERQRESVRHLLSRSDVDIVCAGTAAAALDHLRGSTFDCMVMDLNLPDISGYELLQRMTDQDDVSFPPVIVYTGRALSRDEEQQLRRFSKSIIIKDARSPERLLDEVTLFLHQVESELSAEHRQMLQVARSRESALEGRTVLVVEDDVRNVFALSSILEPTGIRVEIARNGREALEALESRGAAQAGIDLVLMDIMMPEMDGYTAMREIRNRPQWRRLPIIALTAKAMKDDQEKCLAAGANDYIAKPLDVEKLLSLVRVWMPK</sequence>
<dbReference type="SMART" id="SM00387">
    <property type="entry name" value="HATPase_c"/>
    <property type="match status" value="1"/>
</dbReference>
<evidence type="ECO:0000256" key="4">
    <source>
        <dbReference type="ARBA" id="ARBA00022679"/>
    </source>
</evidence>
<organism evidence="16 17">
    <name type="scientific">Delftia lacustris</name>
    <dbReference type="NCBI Taxonomy" id="558537"/>
    <lineage>
        <taxon>Bacteria</taxon>
        <taxon>Pseudomonadati</taxon>
        <taxon>Pseudomonadota</taxon>
        <taxon>Betaproteobacteria</taxon>
        <taxon>Burkholderiales</taxon>
        <taxon>Comamonadaceae</taxon>
        <taxon>Delftia</taxon>
    </lineage>
</organism>
<evidence type="ECO:0000313" key="16">
    <source>
        <dbReference type="EMBL" id="SDZ34967.1"/>
    </source>
</evidence>
<keyword evidence="4" id="KW-0808">Transferase</keyword>